<evidence type="ECO:0000256" key="2">
    <source>
        <dbReference type="ARBA" id="ARBA00022679"/>
    </source>
</evidence>
<feature type="binding site" evidence="7">
    <location>
        <begin position="400"/>
        <end position="401"/>
    </location>
    <ligand>
        <name>S-adenosyl-L-methionine</name>
        <dbReference type="ChEBI" id="CHEBI:59789"/>
    </ligand>
</feature>
<dbReference type="GeneTree" id="ENSGT00390000001141"/>
<dbReference type="InParanoid" id="F6YNG6"/>
<evidence type="ECO:0000256" key="4">
    <source>
        <dbReference type="ARBA" id="ARBA00048612"/>
    </source>
</evidence>
<dbReference type="EMBL" id="EAAA01002191">
    <property type="status" value="NOT_ANNOTATED_CDS"/>
    <property type="molecule type" value="Genomic_DNA"/>
</dbReference>
<dbReference type="Proteomes" id="UP000008144">
    <property type="component" value="Chromosome 5"/>
</dbReference>
<evidence type="ECO:0000313" key="12">
    <source>
        <dbReference type="Ensembl" id="ENSCINP00000016551.4"/>
    </source>
</evidence>
<dbReference type="Ensembl" id="ENSCINT00000016551.4">
    <property type="protein sequence ID" value="ENSCINP00000016551.4"/>
    <property type="gene ID" value="ENSCING00000008098.4"/>
</dbReference>
<dbReference type="Gene3D" id="3.40.50.150">
    <property type="entry name" value="Vaccinia Virus protein VP39"/>
    <property type="match status" value="1"/>
</dbReference>
<reference evidence="12" key="3">
    <citation type="submission" date="2025-08" db="UniProtKB">
        <authorList>
            <consortium name="Ensembl"/>
        </authorList>
    </citation>
    <scope>IDENTIFICATION</scope>
</reference>
<evidence type="ECO:0000256" key="1">
    <source>
        <dbReference type="ARBA" id="ARBA00022603"/>
    </source>
</evidence>
<feature type="active site" description="Proton donor/acceptor" evidence="6">
    <location>
        <position position="416"/>
    </location>
</feature>
<reference evidence="13" key="1">
    <citation type="journal article" date="2002" name="Science">
        <title>The draft genome of Ciona intestinalis: insights into chordate and vertebrate origins.</title>
        <authorList>
            <person name="Dehal P."/>
            <person name="Satou Y."/>
            <person name="Campbell R.K."/>
            <person name="Chapman J."/>
            <person name="Degnan B."/>
            <person name="De Tomaso A."/>
            <person name="Davidson B."/>
            <person name="Di Gregorio A."/>
            <person name="Gelpke M."/>
            <person name="Goodstein D.M."/>
            <person name="Harafuji N."/>
            <person name="Hastings K.E."/>
            <person name="Ho I."/>
            <person name="Hotta K."/>
            <person name="Huang W."/>
            <person name="Kawashima T."/>
            <person name="Lemaire P."/>
            <person name="Martinez D."/>
            <person name="Meinertzhagen I.A."/>
            <person name="Necula S."/>
            <person name="Nonaka M."/>
            <person name="Putnam N."/>
            <person name="Rash S."/>
            <person name="Saiga H."/>
            <person name="Satake M."/>
            <person name="Terry A."/>
            <person name="Yamada L."/>
            <person name="Wang H.G."/>
            <person name="Awazu S."/>
            <person name="Azumi K."/>
            <person name="Boore J."/>
            <person name="Branno M."/>
            <person name="Chin-Bow S."/>
            <person name="DeSantis R."/>
            <person name="Doyle S."/>
            <person name="Francino P."/>
            <person name="Keys D.N."/>
            <person name="Haga S."/>
            <person name="Hayashi H."/>
            <person name="Hino K."/>
            <person name="Imai K.S."/>
            <person name="Inaba K."/>
            <person name="Kano S."/>
            <person name="Kobayashi K."/>
            <person name="Kobayashi M."/>
            <person name="Lee B.I."/>
            <person name="Makabe K.W."/>
            <person name="Manohar C."/>
            <person name="Matassi G."/>
            <person name="Medina M."/>
            <person name="Mochizuki Y."/>
            <person name="Mount S."/>
            <person name="Morishita T."/>
            <person name="Miura S."/>
            <person name="Nakayama A."/>
            <person name="Nishizaka S."/>
            <person name="Nomoto H."/>
            <person name="Ohta F."/>
            <person name="Oishi K."/>
            <person name="Rigoutsos I."/>
            <person name="Sano M."/>
            <person name="Sasaki A."/>
            <person name="Sasakura Y."/>
            <person name="Shoguchi E."/>
            <person name="Shin-i T."/>
            <person name="Spagnuolo A."/>
            <person name="Stainier D."/>
            <person name="Suzuki M.M."/>
            <person name="Tassy O."/>
            <person name="Takatori N."/>
            <person name="Tokuoka M."/>
            <person name="Yagi K."/>
            <person name="Yoshizaki F."/>
            <person name="Wada S."/>
            <person name="Zhang C."/>
            <person name="Hyatt P.D."/>
            <person name="Larimer F."/>
            <person name="Detter C."/>
            <person name="Doggett N."/>
            <person name="Glavina T."/>
            <person name="Hawkins T."/>
            <person name="Richardson P."/>
            <person name="Lucas S."/>
            <person name="Kohara Y."/>
            <person name="Levine M."/>
            <person name="Satoh N."/>
            <person name="Rokhsar D.S."/>
        </authorList>
    </citation>
    <scope>NUCLEOTIDE SEQUENCE [LARGE SCALE GENOMIC DNA]</scope>
</reference>
<dbReference type="FunFam" id="3.20.20.150:FF:000008">
    <property type="entry name" value="Protein arginine N-methyltransferase 5"/>
    <property type="match status" value="1"/>
</dbReference>
<dbReference type="GO" id="GO:0032259">
    <property type="term" value="P:methylation"/>
    <property type="evidence" value="ECO:0007669"/>
    <property type="project" value="UniProtKB-KW"/>
</dbReference>
<dbReference type="FunCoup" id="F6YNG6">
    <property type="interactions" value="439"/>
</dbReference>
<dbReference type="GO" id="GO:0006355">
    <property type="term" value="P:regulation of DNA-templated transcription"/>
    <property type="evidence" value="ECO:0000318"/>
    <property type="project" value="GO_Central"/>
</dbReference>
<dbReference type="InterPro" id="IPR029063">
    <property type="entry name" value="SAM-dependent_MTases_sf"/>
</dbReference>
<feature type="domain" description="PRMT5 oligomerisation" evidence="11">
    <location>
        <begin position="448"/>
        <end position="625"/>
    </location>
</feature>
<feature type="binding site" evidence="7">
    <location>
        <position position="372"/>
    </location>
    <ligand>
        <name>S-adenosyl-L-methionine</name>
        <dbReference type="ChEBI" id="CHEBI:59789"/>
    </ligand>
</feature>
<dbReference type="InterPro" id="IPR007857">
    <property type="entry name" value="Arg_MeTrfase_PRMT5"/>
</dbReference>
<feature type="site" description="Critical for specifying symmetric addition of methyl groups" evidence="8">
    <location>
        <position position="308"/>
    </location>
</feature>
<feature type="domain" description="PRMT5 arginine-N-methyltransferase" evidence="9">
    <location>
        <begin position="279"/>
        <end position="445"/>
    </location>
</feature>
<dbReference type="HOGENOM" id="CLU_010247_3_0_1"/>
<dbReference type="Pfam" id="PF05185">
    <property type="entry name" value="PRMT5"/>
    <property type="match status" value="1"/>
</dbReference>
<feature type="binding site" evidence="7">
    <location>
        <position position="305"/>
    </location>
    <ligand>
        <name>S-adenosyl-L-methionine</name>
        <dbReference type="ChEBI" id="CHEBI:59789"/>
    </ligand>
</feature>
<dbReference type="GeneID" id="100186564"/>
<dbReference type="InterPro" id="IPR035075">
    <property type="entry name" value="PRMT5"/>
</dbReference>
<dbReference type="Pfam" id="PF17286">
    <property type="entry name" value="PRMT5_C"/>
    <property type="match status" value="1"/>
</dbReference>
<dbReference type="Gene3D" id="3.20.20.150">
    <property type="entry name" value="Divalent-metal-dependent TIM barrel enzymes"/>
    <property type="match status" value="1"/>
</dbReference>
<comment type="similarity">
    <text evidence="5">Belongs to the class I-like SAM-binding methyltransferase superfamily.</text>
</comment>
<organism evidence="12 13">
    <name type="scientific">Ciona intestinalis</name>
    <name type="common">Transparent sea squirt</name>
    <name type="synonym">Ascidia intestinalis</name>
    <dbReference type="NCBI Taxonomy" id="7719"/>
    <lineage>
        <taxon>Eukaryota</taxon>
        <taxon>Metazoa</taxon>
        <taxon>Chordata</taxon>
        <taxon>Tunicata</taxon>
        <taxon>Ascidiacea</taxon>
        <taxon>Phlebobranchia</taxon>
        <taxon>Cionidae</taxon>
        <taxon>Ciona</taxon>
    </lineage>
</organism>
<protein>
    <recommendedName>
        <fullName evidence="5">Protein arginine N-methyltransferase</fullName>
    </recommendedName>
</protein>
<dbReference type="InterPro" id="IPR025799">
    <property type="entry name" value="Arg_MeTrfase"/>
</dbReference>
<dbReference type="OrthoDB" id="1368803at2759"/>
<dbReference type="RefSeq" id="XP_002130195.1">
    <property type="nucleotide sequence ID" value="XM_002130159.5"/>
</dbReference>
<accession>F6YNG6</accession>
<dbReference type="OMA" id="IKYAWYE"/>
<dbReference type="PROSITE" id="PS51678">
    <property type="entry name" value="SAM_MT_PRMT"/>
    <property type="match status" value="1"/>
</dbReference>
<dbReference type="GO" id="GO:0005634">
    <property type="term" value="C:nucleus"/>
    <property type="evidence" value="ECO:0000318"/>
    <property type="project" value="GO_Central"/>
</dbReference>
<proteinExistence type="inferred from homology"/>
<reference evidence="12" key="4">
    <citation type="submission" date="2025-09" db="UniProtKB">
        <authorList>
            <consortium name="Ensembl"/>
        </authorList>
    </citation>
    <scope>IDENTIFICATION</scope>
</reference>
<feature type="active site" description="Proton donor/acceptor" evidence="6">
    <location>
        <position position="425"/>
    </location>
</feature>
<evidence type="ECO:0000259" key="10">
    <source>
        <dbReference type="Pfam" id="PF17285"/>
    </source>
</evidence>
<evidence type="ECO:0000256" key="3">
    <source>
        <dbReference type="ARBA" id="ARBA00022691"/>
    </source>
</evidence>
<evidence type="ECO:0000256" key="6">
    <source>
        <dbReference type="PIRSR" id="PIRSR015894-1"/>
    </source>
</evidence>
<dbReference type="PIRSF" id="PIRSF015894">
    <property type="entry name" value="Skb1_MeTrfase"/>
    <property type="match status" value="1"/>
</dbReference>
<dbReference type="STRING" id="7719.ENSCINP00000016551"/>
<dbReference type="SUPFAM" id="SSF53335">
    <property type="entry name" value="S-adenosyl-L-methionine-dependent methyltransferases"/>
    <property type="match status" value="1"/>
</dbReference>
<dbReference type="KEGG" id="cin:100186564"/>
<evidence type="ECO:0000259" key="11">
    <source>
        <dbReference type="Pfam" id="PF17286"/>
    </source>
</evidence>
<evidence type="ECO:0000256" key="8">
    <source>
        <dbReference type="PIRSR" id="PIRSR015894-3"/>
    </source>
</evidence>
<keyword evidence="3 5" id="KW-0949">S-adenosyl-L-methionine</keyword>
<keyword evidence="13" id="KW-1185">Reference proteome</keyword>
<dbReference type="Gene3D" id="2.70.160.11">
    <property type="entry name" value="Hnrnp arginine n-methyltransferase1"/>
    <property type="match status" value="1"/>
</dbReference>
<dbReference type="InterPro" id="IPR035248">
    <property type="entry name" value="PRMT5_C"/>
</dbReference>
<name>F6YNG6_CIOIN</name>
<dbReference type="AlphaFoldDB" id="F6YNG6"/>
<gene>
    <name evidence="12" type="primary">LOC100186564</name>
</gene>
<accession>A0A1W2WJM2</accession>
<dbReference type="InterPro" id="IPR035247">
    <property type="entry name" value="PRMT5_TIM"/>
</dbReference>
<keyword evidence="2 5" id="KW-0808">Transferase</keyword>
<comment type="catalytic activity">
    <reaction evidence="4">
        <text>L-arginyl-[protein] + 2 S-adenosyl-L-methionine = N(omega),N(omega)'-dimethyl-L-arginyl-[protein] + 2 S-adenosyl-L-homocysteine + 2 H(+)</text>
        <dbReference type="Rhea" id="RHEA:48108"/>
        <dbReference type="Rhea" id="RHEA-COMP:10532"/>
        <dbReference type="Rhea" id="RHEA-COMP:11992"/>
        <dbReference type="ChEBI" id="CHEBI:15378"/>
        <dbReference type="ChEBI" id="CHEBI:29965"/>
        <dbReference type="ChEBI" id="CHEBI:57856"/>
        <dbReference type="ChEBI" id="CHEBI:59789"/>
        <dbReference type="ChEBI" id="CHEBI:88221"/>
        <dbReference type="EC" id="2.1.1.320"/>
    </reaction>
</comment>
<sequence>MAAKANHVSCGIDLGFRADIESTIDSACGEGYDFVCLDIVNPEKKQTFGEADVGHKVGDDTRPDFMLGSQEWNTLVVGKLSDWISLNSENHYANAASEEALLQELHFASYLSLPAVMIRVDSYDCANLARLVYSHIMKSHHATNMWIHMPVSANKDTADGETKSQNTWMWWNKFRMLCNQHNKISLALEITEDLPDPESLKQWLGEPVRVVILNTSIFLTNKKGFPVLSRAHQHLIMQLFRLNSQFVITGVTKDGMALKTYQQYLEHLYQHRPCPDQYDMFAKGYEDYLQSPLQPLMDNLESATYEVFEKDPVKYRCYEEAIFRCLADKATVSLEKDPIVLMVLGAGRGPLVRAALSAAKRAETKIKCFAVEKNANACVTLNLLKRTEWVDEDVTIVSGDMRVWEAPVLADIIVSELLGSFGDNELSPECLDGAARFLKPDCISIPASYTSYLAPISSQKLYNEVEAAGALDPDKPKITAFETPYVVRIHNYHELSPSKPVFTFTHPAEKAENENDKTHLKNSRQAELRFSMPCDTMVHGFSGYFHCTLYKDVYISIVPETHSPGMFSWFPLFFPVFKPVLLKQGDEIAITIWRQCTNSKVWYEWVISEPCNSAILNPGGRSYTIGL</sequence>
<reference evidence="12" key="2">
    <citation type="journal article" date="2008" name="Genome Biol.">
        <title>Improved genome assembly and evidence-based global gene model set for the chordate Ciona intestinalis: new insight into intron and operon populations.</title>
        <authorList>
            <person name="Satou Y."/>
            <person name="Mineta K."/>
            <person name="Ogasawara M."/>
            <person name="Sasakura Y."/>
            <person name="Shoguchi E."/>
            <person name="Ueno K."/>
            <person name="Yamada L."/>
            <person name="Matsumoto J."/>
            <person name="Wasserscheid J."/>
            <person name="Dewar K."/>
            <person name="Wiley G.B."/>
            <person name="Macmil S.L."/>
            <person name="Roe B.A."/>
            <person name="Zeller R.W."/>
            <person name="Hastings K.E."/>
            <person name="Lemaire P."/>
            <person name="Lindquist E."/>
            <person name="Endo T."/>
            <person name="Hotta K."/>
            <person name="Inaba K."/>
        </authorList>
    </citation>
    <scope>NUCLEOTIDE SEQUENCE [LARGE SCALE GENOMIC DNA]</scope>
    <source>
        <strain evidence="12">wild type</strain>
    </source>
</reference>
<feature type="domain" description="PRMT5 TIM barrel" evidence="10">
    <location>
        <begin position="31"/>
        <end position="271"/>
    </location>
</feature>
<dbReference type="GO" id="GO:0035243">
    <property type="term" value="F:protein-arginine omega-N symmetric methyltransferase activity"/>
    <property type="evidence" value="ECO:0007669"/>
    <property type="project" value="UniProtKB-EC"/>
</dbReference>
<dbReference type="PANTHER" id="PTHR10738:SF0">
    <property type="entry name" value="PROTEIN ARGININE N-METHYLTRANSFERASE 5"/>
    <property type="match status" value="1"/>
</dbReference>
<evidence type="ECO:0000256" key="7">
    <source>
        <dbReference type="PIRSR" id="PIRSR015894-2"/>
    </source>
</evidence>
<dbReference type="FunFam" id="2.70.160.11:FF:000003">
    <property type="entry name" value="Protein arginine N-methyltransferase 5"/>
    <property type="match status" value="1"/>
</dbReference>
<dbReference type="PANTHER" id="PTHR10738">
    <property type="entry name" value="PROTEIN ARGININE N-METHYLTRANSFERASE 5"/>
    <property type="match status" value="1"/>
</dbReference>
<dbReference type="GO" id="GO:0005829">
    <property type="term" value="C:cytosol"/>
    <property type="evidence" value="ECO:0000318"/>
    <property type="project" value="GO_Central"/>
</dbReference>
<feature type="binding site" evidence="7">
    <location>
        <begin position="314"/>
        <end position="315"/>
    </location>
    <ligand>
        <name>S-adenosyl-L-methionine</name>
        <dbReference type="ChEBI" id="CHEBI:59789"/>
    </ligand>
</feature>
<dbReference type="Pfam" id="PF17285">
    <property type="entry name" value="PRMT5_TIM"/>
    <property type="match status" value="1"/>
</dbReference>
<evidence type="ECO:0000313" key="13">
    <source>
        <dbReference type="Proteomes" id="UP000008144"/>
    </source>
</evidence>
<keyword evidence="1 5" id="KW-0489">Methyltransferase</keyword>
<evidence type="ECO:0000256" key="5">
    <source>
        <dbReference type="PIRNR" id="PIRNR015894"/>
    </source>
</evidence>
<evidence type="ECO:0000259" key="9">
    <source>
        <dbReference type="Pfam" id="PF05185"/>
    </source>
</evidence>